<feature type="transmembrane region" description="Helical" evidence="6">
    <location>
        <begin position="377"/>
        <end position="398"/>
    </location>
</feature>
<dbReference type="EMBL" id="JOWA01000090">
    <property type="protein sequence ID" value="KEZ43924.1"/>
    <property type="molecule type" value="Genomic_DNA"/>
</dbReference>
<dbReference type="GO" id="GO:0016020">
    <property type="term" value="C:membrane"/>
    <property type="evidence" value="ECO:0007669"/>
    <property type="project" value="UniProtKB-SubCell"/>
</dbReference>
<dbReference type="GO" id="GO:0022857">
    <property type="term" value="F:transmembrane transporter activity"/>
    <property type="evidence" value="ECO:0007669"/>
    <property type="project" value="InterPro"/>
</dbReference>
<dbReference type="InterPro" id="IPR036259">
    <property type="entry name" value="MFS_trans_sf"/>
</dbReference>
<gene>
    <name evidence="7" type="ORF">SAPIO_CDS4112</name>
</gene>
<organism evidence="7 8">
    <name type="scientific">Pseudallescheria apiosperma</name>
    <name type="common">Scedosporium apiospermum</name>
    <dbReference type="NCBI Taxonomy" id="563466"/>
    <lineage>
        <taxon>Eukaryota</taxon>
        <taxon>Fungi</taxon>
        <taxon>Dikarya</taxon>
        <taxon>Ascomycota</taxon>
        <taxon>Pezizomycotina</taxon>
        <taxon>Sordariomycetes</taxon>
        <taxon>Hypocreomycetidae</taxon>
        <taxon>Microascales</taxon>
        <taxon>Microascaceae</taxon>
        <taxon>Scedosporium</taxon>
    </lineage>
</organism>
<dbReference type="InterPro" id="IPR011701">
    <property type="entry name" value="MFS"/>
</dbReference>
<evidence type="ECO:0008006" key="9">
    <source>
        <dbReference type="Google" id="ProtNLM"/>
    </source>
</evidence>
<keyword evidence="3 6" id="KW-0812">Transmembrane</keyword>
<dbReference type="Pfam" id="PF07690">
    <property type="entry name" value="MFS_1"/>
    <property type="match status" value="1"/>
</dbReference>
<dbReference type="PANTHER" id="PTHR23511:SF4">
    <property type="entry name" value="MAJOR FACILITATOR SUPERFAMILY (MFS) PROFILE DOMAIN-CONTAINING PROTEIN"/>
    <property type="match status" value="1"/>
</dbReference>
<dbReference type="PANTHER" id="PTHR23511">
    <property type="entry name" value="SYNAPTIC VESICLE GLYCOPROTEIN 2"/>
    <property type="match status" value="1"/>
</dbReference>
<evidence type="ECO:0000256" key="5">
    <source>
        <dbReference type="ARBA" id="ARBA00023136"/>
    </source>
</evidence>
<feature type="transmembrane region" description="Helical" evidence="6">
    <location>
        <begin position="120"/>
        <end position="138"/>
    </location>
</feature>
<dbReference type="KEGG" id="sapo:SAPIO_CDS4112"/>
<dbReference type="VEuPathDB" id="FungiDB:SAPIO_CDS4112"/>
<proteinExistence type="predicted"/>
<feature type="transmembrane region" description="Helical" evidence="6">
    <location>
        <begin position="439"/>
        <end position="458"/>
    </location>
</feature>
<dbReference type="RefSeq" id="XP_016643723.1">
    <property type="nucleotide sequence ID" value="XM_016786747.1"/>
</dbReference>
<feature type="transmembrane region" description="Helical" evidence="6">
    <location>
        <begin position="90"/>
        <end position="113"/>
    </location>
</feature>
<evidence type="ECO:0000256" key="2">
    <source>
        <dbReference type="ARBA" id="ARBA00022448"/>
    </source>
</evidence>
<dbReference type="GeneID" id="27723184"/>
<dbReference type="HOGENOM" id="CLU_001265_52_4_1"/>
<dbReference type="OrthoDB" id="3936150at2759"/>
<feature type="transmembrane region" description="Helical" evidence="6">
    <location>
        <begin position="410"/>
        <end position="433"/>
    </location>
</feature>
<dbReference type="AlphaFoldDB" id="A0A084G9B2"/>
<keyword evidence="4 6" id="KW-1133">Transmembrane helix</keyword>
<evidence type="ECO:0000313" key="7">
    <source>
        <dbReference type="EMBL" id="KEZ43924.1"/>
    </source>
</evidence>
<feature type="transmembrane region" description="Helical" evidence="6">
    <location>
        <begin position="188"/>
        <end position="207"/>
    </location>
</feature>
<dbReference type="Proteomes" id="UP000028545">
    <property type="component" value="Unassembled WGS sequence"/>
</dbReference>
<evidence type="ECO:0000256" key="1">
    <source>
        <dbReference type="ARBA" id="ARBA00004141"/>
    </source>
</evidence>
<keyword evidence="5 6" id="KW-0472">Membrane</keyword>
<comment type="subcellular location">
    <subcellularLocation>
        <location evidence="1">Membrane</location>
        <topology evidence="1">Multi-pass membrane protein</topology>
    </subcellularLocation>
</comment>
<accession>A0A084G9B2</accession>
<feature type="transmembrane region" description="Helical" evidence="6">
    <location>
        <begin position="57"/>
        <end position="78"/>
    </location>
</feature>
<reference evidence="7 8" key="1">
    <citation type="journal article" date="2014" name="Genome Announc.">
        <title>Draft genome sequence of the pathogenic fungus Scedosporium apiospermum.</title>
        <authorList>
            <person name="Vandeputte P."/>
            <person name="Ghamrawi S."/>
            <person name="Rechenmann M."/>
            <person name="Iltis A."/>
            <person name="Giraud S."/>
            <person name="Fleury M."/>
            <person name="Thornton C."/>
            <person name="Delhaes L."/>
            <person name="Meyer W."/>
            <person name="Papon N."/>
            <person name="Bouchara J.P."/>
        </authorList>
    </citation>
    <scope>NUCLEOTIDE SEQUENCE [LARGE SCALE GENOMIC DNA]</scope>
    <source>
        <strain evidence="7 8">IHEM 14462</strain>
    </source>
</reference>
<protein>
    <recommendedName>
        <fullName evidence="9">Major facilitator superfamily (MFS) profile domain-containing protein</fullName>
    </recommendedName>
</protein>
<sequence length="472" mass="50950">MSAKGDQHQDASQVRVSLEKPVDSVLSRTEGDVEVHNLDLVTEAIDAIGFGKYHWQLTFTCGFGFLVDQMLLVSVSLVTPQAAMEFGPRYATLLSVGLYAGLLVGALSLGALADNLGRRFIWQLSIFGVSIVTLLAASSPNWAALNVWVALSGYFAGGNPWPLLVNFGCPAGSTSETCAKGANMGWRYLYITLGGLCLVMAFIRALVFKSRESPRWLVSCGRITEAVDVLNKISSTNGSDYSVTAEHFIQGPRHSVQVNSLRENARRAARLFSGARRPRLMACLTVLWALIGIAYPLYTVFLPYYLAANGATLGEASTYITYRDWAVSSVVGMFGPLLSMYMVSTRWLRSRISIAITGVACAAFSAAFTTIRTEGQNLAFSSMINFWLNALYAIIFSYTPQALDVENRGVGTGLLMAIGRCASLSAPFIATFADVTTSAPIWVSCGCYVVMGLIALALPVDTAAFRGRASQE</sequence>
<dbReference type="Gene3D" id="1.20.1250.20">
    <property type="entry name" value="MFS general substrate transporter like domains"/>
    <property type="match status" value="1"/>
</dbReference>
<keyword evidence="8" id="KW-1185">Reference proteome</keyword>
<evidence type="ECO:0000256" key="4">
    <source>
        <dbReference type="ARBA" id="ARBA00022989"/>
    </source>
</evidence>
<name>A0A084G9B2_PSEDA</name>
<dbReference type="OMA" id="IWVACAC"/>
<dbReference type="SUPFAM" id="SSF103473">
    <property type="entry name" value="MFS general substrate transporter"/>
    <property type="match status" value="1"/>
</dbReference>
<evidence type="ECO:0000313" key="8">
    <source>
        <dbReference type="Proteomes" id="UP000028545"/>
    </source>
</evidence>
<keyword evidence="2" id="KW-0813">Transport</keyword>
<feature type="transmembrane region" description="Helical" evidence="6">
    <location>
        <begin position="325"/>
        <end position="343"/>
    </location>
</feature>
<evidence type="ECO:0000256" key="6">
    <source>
        <dbReference type="SAM" id="Phobius"/>
    </source>
</evidence>
<evidence type="ECO:0000256" key="3">
    <source>
        <dbReference type="ARBA" id="ARBA00022692"/>
    </source>
</evidence>
<feature type="transmembrane region" description="Helical" evidence="6">
    <location>
        <begin position="280"/>
        <end position="305"/>
    </location>
</feature>
<feature type="transmembrane region" description="Helical" evidence="6">
    <location>
        <begin position="352"/>
        <end position="371"/>
    </location>
</feature>
<comment type="caution">
    <text evidence="7">The sequence shown here is derived from an EMBL/GenBank/DDBJ whole genome shotgun (WGS) entry which is preliminary data.</text>
</comment>